<sequence length="999" mass="112826">MENEIIKSDRTPADGRFPHCLAGEEDRPCRRKEISYLESRAGSLKPGHQSASKDFIKVFRVRAQDIDPSYNTRKRRLPCSEGGQGRKIVAAEGLELDGPGSMVDFEGPSIHASSNPSEEKINSEKLGGEQVENVKPQKKLICNFADRRSDVCEMDGDVRIHGNFSSIYFINSIESDTSVTNETWQVKPYTRKHDRNLMERIRELTIASSHSPFDAPTCTVNHSIPAVVFATEGITGNFYHAFTDLLIPLFITSRQFDGEVQFLISQMLIRWVHKYERILKKLSNYEVIDLDKEVKVHCYPHAIVGLHSHKPLSIEPSRAPNNYSMVDFAKFMRTAYALDRDSSISLRENPRTNKPRLLIIARNRTRQLVNIDEVARMADGLGFEVVLEEGSSLRTVGQFAQIVNSCDVMMGVHGAGLTNSIFLPTNGVLIQVVPLLYPRDHPVLRDPKSLHKQGWSVLSKIYLRQQNVRLNVTRSKRGIHNILMKMGHDMKHVRSCCCRIELQKFGFGLVAGCLLVSLAYVSEFNFDAVSLLNSTSSSSLSVAPSSHRVEDIVTSQQVVRKDEKQEISLQCKLCEIENAAAAAANNGSYAIDSLWKTTTTFEAKPTTDERSEDSTLEKKPMMCDFSNSRTDICEIEGDVRISGKNSSIFSVSSPETDGPYENETWRIKPYPRKADKQAMSNVKELTLKSLSSFKEAPQCTDRYDVPAVVFSVHGFTGNYFHAFTDVFVPLFETAHGFNGEVRFVITDFRARWIHRFLPIFKSLSRYDMIDLDNNDGVLCFPRAIVGLKSHNELSIDASPSPKGYSMVDFLRFMRGAYSLKRDSVAAVGIRRPRLLIISRERTRKLVNVKDVIRLAEKLGYQVVVPRAQKDLAQFSRVVNSCDVMMGVHGAGLTNIVFLPTNAVLIQIVPWGGLDWVVRTCFGEPSKEMKLQYLEYSISEEESTLIEQYPRDHAVFTDPASIRKRGWVPMKEVFLDKQDVNLNLSRFKPVLEKALELLHT</sequence>
<reference evidence="8" key="1">
    <citation type="submission" date="2020-07" db="EMBL/GenBank/DDBJ databases">
        <authorList>
            <person name="Lin J."/>
        </authorList>
    </citation>
    <scope>NUCLEOTIDE SEQUENCE</scope>
</reference>
<dbReference type="InterPro" id="IPR049625">
    <property type="entry name" value="Glyco_transf_61_cat"/>
</dbReference>
<accession>A0A6V7QIL6</accession>
<evidence type="ECO:0000256" key="5">
    <source>
        <dbReference type="ARBA" id="ARBA00023180"/>
    </source>
</evidence>
<name>A0A6V7QIL6_ANACO</name>
<evidence type="ECO:0000313" key="8">
    <source>
        <dbReference type="EMBL" id="CAD1842747.1"/>
    </source>
</evidence>
<keyword evidence="3" id="KW-0328">Glycosyltransferase</keyword>
<feature type="domain" description="Glycosyltransferase 61 catalytic" evidence="7">
    <location>
        <begin position="238"/>
        <end position="429"/>
    </location>
</feature>
<dbReference type="GO" id="GO:0016763">
    <property type="term" value="F:pentosyltransferase activity"/>
    <property type="evidence" value="ECO:0007669"/>
    <property type="project" value="UniProtKB-ARBA"/>
</dbReference>
<organism evidence="8">
    <name type="scientific">Ananas comosus var. bracteatus</name>
    <name type="common">red pineapple</name>
    <dbReference type="NCBI Taxonomy" id="296719"/>
    <lineage>
        <taxon>Eukaryota</taxon>
        <taxon>Viridiplantae</taxon>
        <taxon>Streptophyta</taxon>
        <taxon>Embryophyta</taxon>
        <taxon>Tracheophyta</taxon>
        <taxon>Spermatophyta</taxon>
        <taxon>Magnoliopsida</taxon>
        <taxon>Liliopsida</taxon>
        <taxon>Poales</taxon>
        <taxon>Bromeliaceae</taxon>
        <taxon>Bromelioideae</taxon>
        <taxon>Ananas</taxon>
    </lineage>
</organism>
<protein>
    <recommendedName>
        <fullName evidence="7">Glycosyltransferase 61 catalytic domain-containing protein</fullName>
    </recommendedName>
</protein>
<dbReference type="InterPro" id="IPR007657">
    <property type="entry name" value="Glycosyltransferase_61"/>
</dbReference>
<dbReference type="EMBL" id="LR862136">
    <property type="protein sequence ID" value="CAD1842747.1"/>
    <property type="molecule type" value="Genomic_DNA"/>
</dbReference>
<dbReference type="PANTHER" id="PTHR20961:SF5">
    <property type="entry name" value="GLYCOSYLTRANSFERASE-RELATED"/>
    <property type="match status" value="1"/>
</dbReference>
<evidence type="ECO:0000256" key="3">
    <source>
        <dbReference type="ARBA" id="ARBA00022676"/>
    </source>
</evidence>
<evidence type="ECO:0000256" key="1">
    <source>
        <dbReference type="ARBA" id="ARBA00004323"/>
    </source>
</evidence>
<evidence type="ECO:0000259" key="7">
    <source>
        <dbReference type="Pfam" id="PF04577"/>
    </source>
</evidence>
<dbReference type="GO" id="GO:0000139">
    <property type="term" value="C:Golgi membrane"/>
    <property type="evidence" value="ECO:0007669"/>
    <property type="project" value="UniProtKB-SubCell"/>
</dbReference>
<evidence type="ECO:0000256" key="4">
    <source>
        <dbReference type="ARBA" id="ARBA00022679"/>
    </source>
</evidence>
<proteinExistence type="predicted"/>
<dbReference type="Pfam" id="PF04577">
    <property type="entry name" value="Glyco_transf_61"/>
    <property type="match status" value="2"/>
</dbReference>
<dbReference type="AlphaFoldDB" id="A0A6V7QIL6"/>
<comment type="pathway">
    <text evidence="2">Glycan metabolism.</text>
</comment>
<gene>
    <name evidence="8" type="ORF">CB5_LOCUS25958</name>
</gene>
<evidence type="ECO:0000256" key="6">
    <source>
        <dbReference type="SAM" id="MobiDB-lite"/>
    </source>
</evidence>
<evidence type="ECO:0000256" key="2">
    <source>
        <dbReference type="ARBA" id="ARBA00004881"/>
    </source>
</evidence>
<feature type="region of interest" description="Disordered" evidence="6">
    <location>
        <begin position="1"/>
        <end position="23"/>
    </location>
</feature>
<dbReference type="PANTHER" id="PTHR20961">
    <property type="entry name" value="GLYCOSYLTRANSFERASE"/>
    <property type="match status" value="1"/>
</dbReference>
<comment type="subcellular location">
    <subcellularLocation>
        <location evidence="1">Golgi apparatus membrane</location>
        <topology evidence="1">Single-pass type II membrane protein</topology>
    </subcellularLocation>
</comment>
<keyword evidence="4" id="KW-0808">Transferase</keyword>
<keyword evidence="5" id="KW-0325">Glycoprotein</keyword>
<feature type="domain" description="Glycosyltransferase 61 catalytic" evidence="7">
    <location>
        <begin position="719"/>
        <end position="905"/>
    </location>
</feature>